<feature type="compositionally biased region" description="Polar residues" evidence="2">
    <location>
        <begin position="90"/>
        <end position="112"/>
    </location>
</feature>
<proteinExistence type="predicted"/>
<feature type="region of interest" description="Disordered" evidence="2">
    <location>
        <begin position="1"/>
        <end position="48"/>
    </location>
</feature>
<protein>
    <recommendedName>
        <fullName evidence="5">RRM domain-containing protein</fullName>
    </recommendedName>
</protein>
<accession>A0A2I1HEF1</accession>
<dbReference type="VEuPathDB" id="FungiDB:RhiirA1_404175"/>
<dbReference type="SUPFAM" id="SSF54928">
    <property type="entry name" value="RNA-binding domain, RBD"/>
    <property type="match status" value="1"/>
</dbReference>
<dbReference type="AlphaFoldDB" id="A0A2I1HEF1"/>
<comment type="caution">
    <text evidence="3">The sequence shown here is derived from an EMBL/GenBank/DDBJ whole genome shotgun (WGS) entry which is preliminary data.</text>
</comment>
<gene>
    <name evidence="3" type="ORF">RhiirA4_428831</name>
</gene>
<dbReference type="Proteomes" id="UP000234323">
    <property type="component" value="Unassembled WGS sequence"/>
</dbReference>
<feature type="region of interest" description="Disordered" evidence="2">
    <location>
        <begin position="422"/>
        <end position="456"/>
    </location>
</feature>
<dbReference type="GO" id="GO:0003676">
    <property type="term" value="F:nucleic acid binding"/>
    <property type="evidence" value="ECO:0007669"/>
    <property type="project" value="InterPro"/>
</dbReference>
<dbReference type="InterPro" id="IPR035979">
    <property type="entry name" value="RBD_domain_sf"/>
</dbReference>
<dbReference type="VEuPathDB" id="FungiDB:RhiirA1_405391"/>
<dbReference type="EMBL" id="LLXI01002483">
    <property type="protein sequence ID" value="PKY57244.1"/>
    <property type="molecule type" value="Genomic_DNA"/>
</dbReference>
<sequence>MSNSKNSRKTAQQPVVLIDNNISTLRPASSSKHTNKKPKVSSEPYTLQKLAQPTSTEINENIIKDAFALPPGTGDIADNSLTLDISSKNPQHQAETANASCSTTQSGGSASTDMKMDQPVDPASTSTQQQRTIPVVPVDPIPILPNLVIATPADTVKGKSASDKKTHIRRFFGTNGVATALVRNVAGKSYVCAYFSTQSDVDDALKRDTAPLTNSQKEGTSAPTFTLFTTIKPDKTDDEKTAAKACTIQVIDIPLYRKGADVRAVFSNFGTIVKISMVTKSLYQNAYIQFDSTAASIYFTENAWSHFIYEDAIRVLPLTLPKNKQETRQLHCFKLTGFPRNTNARDLVGYLKSINARSCFLPRNAKNYRTFNYAYVNFLTEEDMVKAAQTHHSYKGKPLFWTSLDAQCCNFCGNRQQNKKKSFADAVKGKHQDRTGNNNGNNRTPNPNLQNGTASVGSMHDNQLVDAQLHQVRQMMTELQSMFKGLQAEVTALNRKVDDRIKNKSVSHSPSVQKPIPSIPALITLQVPKQTAPVSQTLISVANSTSFPKCTHTDVESSSSGSDNDDIIKQQSEINSLMSLMSSKLDKFINYMGFGSSPDLIDGGDDNEEQEMDYDPSIYDNEASGNF</sequence>
<dbReference type="InterPro" id="IPR012677">
    <property type="entry name" value="Nucleotide-bd_a/b_plait_sf"/>
</dbReference>
<keyword evidence="4" id="KW-1185">Reference proteome</keyword>
<feature type="coiled-coil region" evidence="1">
    <location>
        <begin position="469"/>
        <end position="496"/>
    </location>
</feature>
<feature type="region of interest" description="Disordered" evidence="2">
    <location>
        <begin position="90"/>
        <end position="131"/>
    </location>
</feature>
<feature type="compositionally biased region" description="Polar residues" evidence="2">
    <location>
        <begin position="1"/>
        <end position="13"/>
    </location>
</feature>
<keyword evidence="1" id="KW-0175">Coiled coil</keyword>
<dbReference type="VEuPathDB" id="FungiDB:FUN_000085"/>
<evidence type="ECO:0000313" key="4">
    <source>
        <dbReference type="Proteomes" id="UP000234323"/>
    </source>
</evidence>
<feature type="compositionally biased region" description="Polar residues" evidence="2">
    <location>
        <begin position="20"/>
        <end position="32"/>
    </location>
</feature>
<evidence type="ECO:0008006" key="5">
    <source>
        <dbReference type="Google" id="ProtNLM"/>
    </source>
</evidence>
<evidence type="ECO:0000313" key="3">
    <source>
        <dbReference type="EMBL" id="PKY57244.1"/>
    </source>
</evidence>
<feature type="compositionally biased region" description="Acidic residues" evidence="2">
    <location>
        <begin position="602"/>
        <end position="614"/>
    </location>
</feature>
<feature type="region of interest" description="Disordered" evidence="2">
    <location>
        <begin position="600"/>
        <end position="627"/>
    </location>
</feature>
<dbReference type="Gene3D" id="3.30.70.330">
    <property type="match status" value="1"/>
</dbReference>
<evidence type="ECO:0000256" key="2">
    <source>
        <dbReference type="SAM" id="MobiDB-lite"/>
    </source>
</evidence>
<organism evidence="3 4">
    <name type="scientific">Rhizophagus irregularis</name>
    <dbReference type="NCBI Taxonomy" id="588596"/>
    <lineage>
        <taxon>Eukaryota</taxon>
        <taxon>Fungi</taxon>
        <taxon>Fungi incertae sedis</taxon>
        <taxon>Mucoromycota</taxon>
        <taxon>Glomeromycotina</taxon>
        <taxon>Glomeromycetes</taxon>
        <taxon>Glomerales</taxon>
        <taxon>Glomeraceae</taxon>
        <taxon>Rhizophagus</taxon>
    </lineage>
</organism>
<feature type="compositionally biased region" description="Low complexity" evidence="2">
    <location>
        <begin position="435"/>
        <end position="448"/>
    </location>
</feature>
<dbReference type="VEuPathDB" id="FungiDB:RhiirFUN_009891"/>
<evidence type="ECO:0000256" key="1">
    <source>
        <dbReference type="SAM" id="Coils"/>
    </source>
</evidence>
<reference evidence="3 4" key="1">
    <citation type="submission" date="2015-10" db="EMBL/GenBank/DDBJ databases">
        <title>Genome analyses suggest a sexual origin of heterokaryosis in a supposedly ancient asexual fungus.</title>
        <authorList>
            <person name="Ropars J."/>
            <person name="Sedzielewska K."/>
            <person name="Noel J."/>
            <person name="Charron P."/>
            <person name="Farinelli L."/>
            <person name="Marton T."/>
            <person name="Kruger M."/>
            <person name="Pelin A."/>
            <person name="Brachmann A."/>
            <person name="Corradi N."/>
        </authorList>
    </citation>
    <scope>NUCLEOTIDE SEQUENCE [LARGE SCALE GENOMIC DNA]</scope>
    <source>
        <strain evidence="3 4">A4</strain>
    </source>
</reference>
<name>A0A2I1HEF1_9GLOM</name>
<dbReference type="VEuPathDB" id="FungiDB:FUN_018152"/>